<protein>
    <recommendedName>
        <fullName evidence="3">NADPH-dependent oxidoreductase</fullName>
    </recommendedName>
</protein>
<comment type="cofactor">
    <cofactor evidence="1">
        <name>FMN</name>
        <dbReference type="ChEBI" id="CHEBI:58210"/>
    </cofactor>
</comment>
<evidence type="ECO:0000256" key="3">
    <source>
        <dbReference type="ARBA" id="ARBA00018365"/>
    </source>
</evidence>
<accession>A0A3E0B2S0</accession>
<dbReference type="PIRSF" id="PIRSF005426">
    <property type="entry name" value="Frp"/>
    <property type="match status" value="1"/>
</dbReference>
<comment type="function">
    <text evidence="7">Reduces FMN, organic nitro compounds and disulfide DTNB. Involved in maintenance of the cellular redox state and the disulfide stress response.</text>
</comment>
<dbReference type="OrthoDB" id="9775805at2"/>
<keyword evidence="8" id="KW-0521">NADP</keyword>
<evidence type="ECO:0000256" key="2">
    <source>
        <dbReference type="ARBA" id="ARBA00008366"/>
    </source>
</evidence>
<keyword evidence="5 8" id="KW-0288">FMN</keyword>
<gene>
    <name evidence="10" type="ORF">DFR63_0214</name>
</gene>
<reference evidence="10 11" key="1">
    <citation type="submission" date="2018-08" db="EMBL/GenBank/DDBJ databases">
        <title>Genomic Encyclopedia of Type Strains, Phase IV (KMG-IV): sequencing the most valuable type-strain genomes for metagenomic binning, comparative biology and taxonomic classification.</title>
        <authorList>
            <person name="Goeker M."/>
        </authorList>
    </citation>
    <scope>NUCLEOTIDE SEQUENCE [LARGE SCALE GENOMIC DNA]</scope>
    <source>
        <strain evidence="10 11">DSM 17274</strain>
    </source>
</reference>
<sequence>MNDVIKLLNNHRSLRKFTDEKLSEDTIRTLVGAAQSASTSSYVQAYSIMGVTDPEKKKALREISTQSYVEHNGHLFVFVVDFYRHKELAKQAGTEISYDKTENLIVGVVDASLAAQNLATAAESMGLGICYIGSLRNDIKKAGEILGLPEGAFVLFGMVAGYPELGEDGSKKERLPFEAVYHENTYQKIEEVQDDIDAYDQRISDYYSSRTNGKRDDKWSEQVTEMLSKKQRLDVDTLLKEKGFLRQ</sequence>
<dbReference type="Proteomes" id="UP000257076">
    <property type="component" value="Unassembled WGS sequence"/>
</dbReference>
<organism evidence="10 11">
    <name type="scientific">Jeotgalicoccus halotolerans</name>
    <dbReference type="NCBI Taxonomy" id="157227"/>
    <lineage>
        <taxon>Bacteria</taxon>
        <taxon>Bacillati</taxon>
        <taxon>Bacillota</taxon>
        <taxon>Bacilli</taxon>
        <taxon>Bacillales</taxon>
        <taxon>Staphylococcaceae</taxon>
        <taxon>Jeotgalicoccus</taxon>
    </lineage>
</organism>
<dbReference type="Gene3D" id="3.40.109.10">
    <property type="entry name" value="NADH Oxidase"/>
    <property type="match status" value="1"/>
</dbReference>
<evidence type="ECO:0000313" key="10">
    <source>
        <dbReference type="EMBL" id="REG26256.1"/>
    </source>
</evidence>
<dbReference type="PANTHER" id="PTHR43425:SF3">
    <property type="entry name" value="NADPH-DEPENDENT OXIDOREDUCTASE"/>
    <property type="match status" value="1"/>
</dbReference>
<dbReference type="Pfam" id="PF00881">
    <property type="entry name" value="Nitroreductase"/>
    <property type="match status" value="1"/>
</dbReference>
<comment type="caution">
    <text evidence="10">The sequence shown here is derived from an EMBL/GenBank/DDBJ whole genome shotgun (WGS) entry which is preliminary data.</text>
</comment>
<keyword evidence="11" id="KW-1185">Reference proteome</keyword>
<evidence type="ECO:0000256" key="8">
    <source>
        <dbReference type="PIRNR" id="PIRNR005426"/>
    </source>
</evidence>
<dbReference type="PANTHER" id="PTHR43425">
    <property type="entry name" value="OXYGEN-INSENSITIVE NADPH NITROREDUCTASE"/>
    <property type="match status" value="1"/>
</dbReference>
<dbReference type="EMBL" id="QUMW01000004">
    <property type="protein sequence ID" value="REG26256.1"/>
    <property type="molecule type" value="Genomic_DNA"/>
</dbReference>
<dbReference type="RefSeq" id="WP_115883912.1">
    <property type="nucleotide sequence ID" value="NZ_CBCSHX010000014.1"/>
</dbReference>
<keyword evidence="6 8" id="KW-0560">Oxidoreductase</keyword>
<dbReference type="GO" id="GO:0016491">
    <property type="term" value="F:oxidoreductase activity"/>
    <property type="evidence" value="ECO:0007669"/>
    <property type="project" value="UniProtKB-UniRule"/>
</dbReference>
<dbReference type="InterPro" id="IPR016446">
    <property type="entry name" value="Flavin_OxRdtase_Frp"/>
</dbReference>
<dbReference type="CDD" id="cd02146">
    <property type="entry name" value="NfsA-like"/>
    <property type="match status" value="1"/>
</dbReference>
<name>A0A3E0B2S0_9STAP</name>
<evidence type="ECO:0000256" key="5">
    <source>
        <dbReference type="ARBA" id="ARBA00022643"/>
    </source>
</evidence>
<dbReference type="InterPro" id="IPR029479">
    <property type="entry name" value="Nitroreductase"/>
</dbReference>
<evidence type="ECO:0000259" key="9">
    <source>
        <dbReference type="Pfam" id="PF00881"/>
    </source>
</evidence>
<dbReference type="AlphaFoldDB" id="A0A3E0B2S0"/>
<dbReference type="SUPFAM" id="SSF55469">
    <property type="entry name" value="FMN-dependent nitroreductase-like"/>
    <property type="match status" value="1"/>
</dbReference>
<evidence type="ECO:0000256" key="4">
    <source>
        <dbReference type="ARBA" id="ARBA00022630"/>
    </source>
</evidence>
<dbReference type="InterPro" id="IPR000415">
    <property type="entry name" value="Nitroreductase-like"/>
</dbReference>
<evidence type="ECO:0000313" key="11">
    <source>
        <dbReference type="Proteomes" id="UP000257076"/>
    </source>
</evidence>
<comment type="similarity">
    <text evidence="2 8">Belongs to the flavin oxidoreductase frp family.</text>
</comment>
<proteinExistence type="inferred from homology"/>
<evidence type="ECO:0000256" key="7">
    <source>
        <dbReference type="ARBA" id="ARBA00024982"/>
    </source>
</evidence>
<dbReference type="NCBIfam" id="NF008033">
    <property type="entry name" value="PRK10765.1"/>
    <property type="match status" value="1"/>
</dbReference>
<keyword evidence="4 8" id="KW-0285">Flavoprotein</keyword>
<evidence type="ECO:0000256" key="6">
    <source>
        <dbReference type="ARBA" id="ARBA00023002"/>
    </source>
</evidence>
<feature type="domain" description="Nitroreductase" evidence="9">
    <location>
        <begin position="10"/>
        <end position="162"/>
    </location>
</feature>
<evidence type="ECO:0000256" key="1">
    <source>
        <dbReference type="ARBA" id="ARBA00001917"/>
    </source>
</evidence>